<dbReference type="Proteomes" id="UP001500620">
    <property type="component" value="Unassembled WGS sequence"/>
</dbReference>
<proteinExistence type="predicted"/>
<evidence type="ECO:0000313" key="2">
    <source>
        <dbReference type="EMBL" id="GAA4263270.1"/>
    </source>
</evidence>
<accession>A0ABP8DTB2</accession>
<evidence type="ECO:0000259" key="1">
    <source>
        <dbReference type="SMART" id="SM00924"/>
    </source>
</evidence>
<dbReference type="SMART" id="SM00924">
    <property type="entry name" value="MgtE_N"/>
    <property type="match status" value="1"/>
</dbReference>
<evidence type="ECO:0000313" key="3">
    <source>
        <dbReference type="Proteomes" id="UP001500620"/>
    </source>
</evidence>
<dbReference type="RefSeq" id="WP_345142302.1">
    <property type="nucleotide sequence ID" value="NZ_BAABAT010000064.1"/>
</dbReference>
<dbReference type="Pfam" id="PF03448">
    <property type="entry name" value="MgtE_N"/>
    <property type="match status" value="1"/>
</dbReference>
<keyword evidence="3" id="KW-1185">Reference proteome</keyword>
<dbReference type="EMBL" id="BAABAT010000064">
    <property type="protein sequence ID" value="GAA4263270.1"/>
    <property type="molecule type" value="Genomic_DNA"/>
</dbReference>
<comment type="caution">
    <text evidence="2">The sequence shown here is derived from an EMBL/GenBank/DDBJ whole genome shotgun (WGS) entry which is preliminary data.</text>
</comment>
<feature type="domain" description="Magnesium transporter MgtE intracellular" evidence="1">
    <location>
        <begin position="37"/>
        <end position="137"/>
    </location>
</feature>
<dbReference type="InterPro" id="IPR038076">
    <property type="entry name" value="MgtE_N_sf"/>
</dbReference>
<sequence length="243" mass="26246">MPVTQLVAMIRNSPPRSAAGLLMAMPAERLPAVAAALRPADLVRLIPALKPEARRGLIQALGPEHLFDVISGVPLAEAAVLVPMVPSERLGPIVAGLSDGALAALLGGLPPDQRQRVESVADPRRERQVRDLEYGDAVTRALVRGNFQVTRQDDGMLVTNARWRIAVAARHGDDGRVAVRDAEDTAYKLRTHGALAVSDVAAADDVLRYCKQSRADGRPLETVTWVDERHDGHLIRALVSLLR</sequence>
<dbReference type="InterPro" id="IPR006668">
    <property type="entry name" value="Mg_transptr_MgtE_intracell_dom"/>
</dbReference>
<protein>
    <recommendedName>
        <fullName evidence="1">Magnesium transporter MgtE intracellular domain-containing protein</fullName>
    </recommendedName>
</protein>
<reference evidence="3" key="1">
    <citation type="journal article" date="2019" name="Int. J. Syst. Evol. Microbiol.">
        <title>The Global Catalogue of Microorganisms (GCM) 10K type strain sequencing project: providing services to taxonomists for standard genome sequencing and annotation.</title>
        <authorList>
            <consortium name="The Broad Institute Genomics Platform"/>
            <consortium name="The Broad Institute Genome Sequencing Center for Infectious Disease"/>
            <person name="Wu L."/>
            <person name="Ma J."/>
        </authorList>
    </citation>
    <scope>NUCLEOTIDE SEQUENCE [LARGE SCALE GENOMIC DNA]</scope>
    <source>
        <strain evidence="3">JCM 17441</strain>
    </source>
</reference>
<dbReference type="Gene3D" id="1.25.60.10">
    <property type="entry name" value="MgtE N-terminal domain-like"/>
    <property type="match status" value="1"/>
</dbReference>
<organism evidence="2 3">
    <name type="scientific">Dactylosporangium darangshiense</name>
    <dbReference type="NCBI Taxonomy" id="579108"/>
    <lineage>
        <taxon>Bacteria</taxon>
        <taxon>Bacillati</taxon>
        <taxon>Actinomycetota</taxon>
        <taxon>Actinomycetes</taxon>
        <taxon>Micromonosporales</taxon>
        <taxon>Micromonosporaceae</taxon>
        <taxon>Dactylosporangium</taxon>
    </lineage>
</organism>
<dbReference type="SUPFAM" id="SSF158791">
    <property type="entry name" value="MgtE N-terminal domain-like"/>
    <property type="match status" value="1"/>
</dbReference>
<gene>
    <name evidence="2" type="ORF">GCM10022255_106300</name>
</gene>
<name>A0ABP8DTB2_9ACTN</name>